<dbReference type="SUPFAM" id="SSF55846">
    <property type="entry name" value="N-acetylmuramoyl-L-alanine amidase-like"/>
    <property type="match status" value="1"/>
</dbReference>
<evidence type="ECO:0000256" key="2">
    <source>
        <dbReference type="ARBA" id="ARBA00007553"/>
    </source>
</evidence>
<gene>
    <name evidence="9" type="ORF">J2Z82_002175</name>
</gene>
<dbReference type="CDD" id="cd06583">
    <property type="entry name" value="PGRP"/>
    <property type="match status" value="1"/>
</dbReference>
<evidence type="ECO:0000256" key="1">
    <source>
        <dbReference type="ARBA" id="ARBA00001561"/>
    </source>
</evidence>
<dbReference type="Proteomes" id="UP001519328">
    <property type="component" value="Unassembled WGS sequence"/>
</dbReference>
<proteinExistence type="inferred from homology"/>
<evidence type="ECO:0000256" key="3">
    <source>
        <dbReference type="ARBA" id="ARBA00011901"/>
    </source>
</evidence>
<organism evidence="9 10">
    <name type="scientific">Virgibacillus litoralis</name>
    <dbReference type="NCBI Taxonomy" id="578221"/>
    <lineage>
        <taxon>Bacteria</taxon>
        <taxon>Bacillati</taxon>
        <taxon>Bacillota</taxon>
        <taxon>Bacilli</taxon>
        <taxon>Bacillales</taxon>
        <taxon>Bacillaceae</taxon>
        <taxon>Virgibacillus</taxon>
    </lineage>
</organism>
<dbReference type="Pfam" id="PF01471">
    <property type="entry name" value="PG_binding_1"/>
    <property type="match status" value="2"/>
</dbReference>
<dbReference type="InterPro" id="IPR002502">
    <property type="entry name" value="Amidase_domain"/>
</dbReference>
<evidence type="ECO:0000259" key="8">
    <source>
        <dbReference type="SMART" id="SM00644"/>
    </source>
</evidence>
<dbReference type="Pfam" id="PF01510">
    <property type="entry name" value="Amidase_2"/>
    <property type="match status" value="1"/>
</dbReference>
<evidence type="ECO:0000256" key="4">
    <source>
        <dbReference type="ARBA" id="ARBA00022801"/>
    </source>
</evidence>
<comment type="caution">
    <text evidence="9">The sequence shown here is derived from an EMBL/GenBank/DDBJ whole genome shotgun (WGS) entry which is preliminary data.</text>
</comment>
<feature type="domain" description="N-acetylmuramoyl-L-alanine amidase" evidence="8">
    <location>
        <begin position="13"/>
        <end position="151"/>
    </location>
</feature>
<keyword evidence="10" id="KW-1185">Reference proteome</keyword>
<evidence type="ECO:0000256" key="6">
    <source>
        <dbReference type="ARBA" id="ARBA00030881"/>
    </source>
</evidence>
<dbReference type="SMART" id="SM00644">
    <property type="entry name" value="Ami_2"/>
    <property type="match status" value="1"/>
</dbReference>
<dbReference type="Gene3D" id="3.40.80.10">
    <property type="entry name" value="Peptidoglycan recognition protein-like"/>
    <property type="match status" value="1"/>
</dbReference>
<comment type="catalytic activity">
    <reaction evidence="1">
        <text>Hydrolyzes the link between N-acetylmuramoyl residues and L-amino acid residues in certain cell-wall glycopeptides.</text>
        <dbReference type="EC" id="3.5.1.28"/>
    </reaction>
</comment>
<evidence type="ECO:0000256" key="7">
    <source>
        <dbReference type="ARBA" id="ARBA00032390"/>
    </source>
</evidence>
<evidence type="ECO:0000313" key="9">
    <source>
        <dbReference type="EMBL" id="MBP1949238.1"/>
    </source>
</evidence>
<dbReference type="InterPro" id="IPR036505">
    <property type="entry name" value="Amidase/PGRP_sf"/>
</dbReference>
<keyword evidence="5" id="KW-0961">Cell wall biogenesis/degradation</keyword>
<protein>
    <recommendedName>
        <fullName evidence="3">N-acetylmuramoyl-L-alanine amidase</fullName>
        <ecNumber evidence="3">3.5.1.28</ecNumber>
    </recommendedName>
    <alternativeName>
        <fullName evidence="7">Autolysin</fullName>
    </alternativeName>
    <alternativeName>
        <fullName evidence="6">Cell wall hydrolase</fullName>
    </alternativeName>
</protein>
<reference evidence="9 10" key="1">
    <citation type="submission" date="2021-03" db="EMBL/GenBank/DDBJ databases">
        <title>Genomic Encyclopedia of Type Strains, Phase IV (KMG-IV): sequencing the most valuable type-strain genomes for metagenomic binning, comparative biology and taxonomic classification.</title>
        <authorList>
            <person name="Goeker M."/>
        </authorList>
    </citation>
    <scope>NUCLEOTIDE SEQUENCE [LARGE SCALE GENOMIC DNA]</scope>
    <source>
        <strain evidence="9 10">DSM 21085</strain>
    </source>
</reference>
<dbReference type="PANTHER" id="PTHR30417">
    <property type="entry name" value="N-ACETYLMURAMOYL-L-ALANINE AMIDASE AMID"/>
    <property type="match status" value="1"/>
</dbReference>
<name>A0ABS4HEI0_9BACI</name>
<keyword evidence="4" id="KW-0378">Hydrolase</keyword>
<evidence type="ECO:0000256" key="5">
    <source>
        <dbReference type="ARBA" id="ARBA00023316"/>
    </source>
</evidence>
<accession>A0ABS4HEI0</accession>
<dbReference type="InterPro" id="IPR036366">
    <property type="entry name" value="PGBDSf"/>
</dbReference>
<dbReference type="SUPFAM" id="SSF47090">
    <property type="entry name" value="PGBD-like"/>
    <property type="match status" value="2"/>
</dbReference>
<sequence>MAKYNITQDYIDYGDSRSGEELQNVEYIVSHDTGNPGSTAYNNRSYFDRIQPLASAHTFIDDNYILEIIPQTEKAWHVRYNAAKDNTLFGEDANDAAIGVELAYGSNIDFQDAYNRYVWYHAYLIDKYGLNPDTDIVAHSTLDPQRRTDPQNALHQNGISWDEFIQDVKEVYQTEFSEDGGATEPAEPEVKGVSVELPLDIGDEGQFVKEIQQDLIRTGFPLPIYGADGIYGEETQRAVMRFQSAYGLHVDGLVGPNTLAKLKEVLGSSSPAIDFPLPDKVLSLGDEGEAAKQVQRALKDINFDPGAIDGIYGPKTQDAVRRFQSMYAALANDGIYGPNTRKYIRMELND</sequence>
<dbReference type="InterPro" id="IPR051206">
    <property type="entry name" value="NAMLAA_amidase_2"/>
</dbReference>
<dbReference type="InterPro" id="IPR036365">
    <property type="entry name" value="PGBD-like_sf"/>
</dbReference>
<dbReference type="EC" id="3.5.1.28" evidence="3"/>
<dbReference type="EMBL" id="JAGGKK010000011">
    <property type="protein sequence ID" value="MBP1949238.1"/>
    <property type="molecule type" value="Genomic_DNA"/>
</dbReference>
<dbReference type="InterPro" id="IPR002477">
    <property type="entry name" value="Peptidoglycan-bd-like"/>
</dbReference>
<comment type="similarity">
    <text evidence="2">Belongs to the N-acetylmuramoyl-L-alanine amidase 2 family.</text>
</comment>
<dbReference type="Gene3D" id="1.10.101.10">
    <property type="entry name" value="PGBD-like superfamily/PGBD"/>
    <property type="match status" value="2"/>
</dbReference>
<evidence type="ECO:0000313" key="10">
    <source>
        <dbReference type="Proteomes" id="UP001519328"/>
    </source>
</evidence>
<dbReference type="PANTHER" id="PTHR30417:SF1">
    <property type="entry name" value="N-ACETYLMURAMOYL-L-ALANINE AMIDASE AMID"/>
    <property type="match status" value="1"/>
</dbReference>